<dbReference type="InterPro" id="IPR013087">
    <property type="entry name" value="Znf_C2H2_type"/>
</dbReference>
<dbReference type="AlphaFoldDB" id="A0A7J7JPL9"/>
<reference evidence="5" key="1">
    <citation type="submission" date="2020-06" db="EMBL/GenBank/DDBJ databases">
        <title>Draft genome of Bugula neritina, a colonial animal packing powerful symbionts and potential medicines.</title>
        <authorList>
            <person name="Rayko M."/>
        </authorList>
    </citation>
    <scope>NUCLEOTIDE SEQUENCE [LARGE SCALE GENOMIC DNA]</scope>
    <source>
        <strain evidence="5">Kwan_BN1</strain>
    </source>
</reference>
<dbReference type="Proteomes" id="UP000593567">
    <property type="component" value="Unassembled WGS sequence"/>
</dbReference>
<evidence type="ECO:0000313" key="6">
    <source>
        <dbReference type="Proteomes" id="UP000593567"/>
    </source>
</evidence>
<dbReference type="EMBL" id="VXIV02001966">
    <property type="protein sequence ID" value="KAF6028279.1"/>
    <property type="molecule type" value="Genomic_DNA"/>
</dbReference>
<dbReference type="PROSITE" id="PS00028">
    <property type="entry name" value="ZINC_FINGER_C2H2_1"/>
    <property type="match status" value="1"/>
</dbReference>
<keyword evidence="1" id="KW-0863">Zinc-finger</keyword>
<dbReference type="OrthoDB" id="2433005at2759"/>
<accession>A0A7J7JPL9</accession>
<dbReference type="GO" id="GO:0008270">
    <property type="term" value="F:zinc ion binding"/>
    <property type="evidence" value="ECO:0007669"/>
    <property type="project" value="UniProtKB-KW"/>
</dbReference>
<evidence type="ECO:0000259" key="4">
    <source>
        <dbReference type="PROSITE" id="PS50157"/>
    </source>
</evidence>
<evidence type="ECO:0000256" key="2">
    <source>
        <dbReference type="SAM" id="Coils"/>
    </source>
</evidence>
<comment type="caution">
    <text evidence="5">The sequence shown here is derived from an EMBL/GenBank/DDBJ whole genome shotgun (WGS) entry which is preliminary data.</text>
</comment>
<feature type="region of interest" description="Disordered" evidence="3">
    <location>
        <begin position="69"/>
        <end position="111"/>
    </location>
</feature>
<feature type="compositionally biased region" description="Polar residues" evidence="3">
    <location>
        <begin position="90"/>
        <end position="109"/>
    </location>
</feature>
<keyword evidence="2" id="KW-0175">Coiled coil</keyword>
<dbReference type="PANTHER" id="PTHR46954">
    <property type="entry name" value="C2H2-TYPE DOMAIN-CONTAINING PROTEIN"/>
    <property type="match status" value="1"/>
</dbReference>
<name>A0A7J7JPL9_BUGNE</name>
<gene>
    <name evidence="5" type="ORF">EB796_013413</name>
</gene>
<keyword evidence="6" id="KW-1185">Reference proteome</keyword>
<feature type="domain" description="C2H2-type" evidence="4">
    <location>
        <begin position="686"/>
        <end position="713"/>
    </location>
</feature>
<dbReference type="PROSITE" id="PS50157">
    <property type="entry name" value="ZINC_FINGER_C2H2_2"/>
    <property type="match status" value="1"/>
</dbReference>
<proteinExistence type="predicted"/>
<evidence type="ECO:0000256" key="3">
    <source>
        <dbReference type="SAM" id="MobiDB-lite"/>
    </source>
</evidence>
<dbReference type="PANTHER" id="PTHR46954:SF1">
    <property type="entry name" value="C2H2-TYPE DOMAIN-CONTAINING PROTEIN"/>
    <property type="match status" value="1"/>
</dbReference>
<protein>
    <recommendedName>
        <fullName evidence="4">C2H2-type domain-containing protein</fullName>
    </recommendedName>
</protein>
<evidence type="ECO:0000256" key="1">
    <source>
        <dbReference type="PROSITE-ProRule" id="PRU00042"/>
    </source>
</evidence>
<evidence type="ECO:0000313" key="5">
    <source>
        <dbReference type="EMBL" id="KAF6028279.1"/>
    </source>
</evidence>
<sequence length="739" mass="82695">MAGMKQYNEFLQAYLAANSGLPKQKAYTNAQEKWNIVKKDQMAVTNEIQTMKQQTAKKKNTLDSFFMKASSSAKSTKTDTDSDTGASSTIDVQTSANATTDVETNTDVATDQLPKVHSTRAQDEVKAKISVLRSEIVTAKKKLDSGLAADPPQLRRTMRIKENELAEQQKKLKKLQGNVQRQAKSRLKRKAELELLSQKYPEINVPRPKQGRPPLEEKQSDLLETIKEIATLGGAADDRRRSESIRLCRTLDDLVAELQKAGYHISRSAAYIRLIPHRWNTNEGKRHVNTVPVKLLKARNDEHRAHQDSKFAAATVKYVHQLAAALGPSEVLFISQDDKARVPIGITAANKQAPLLMSLEYKVTLPDHDWVIAQRHKLIPSVYAVCQIKPNMIGQENAVTYSGPTYITIRSGKHDTSSAYSHGLDFNQMIELDEMKNAVKTVDGIVKPVLIFSTDGGPDENPRYPKVLKVAAHHFKHHNLDAVFCITNAPGRSAFNPVERRMAPLSHDLAGLILPHDHYGSHLNAAGKTIDPDLEIKNFAMAGQTLAEIWSKTVIDSNPVIAVYVPPEDTEDMWDELSETWKEKHLLQSQYFLQITKCDDQSCCRPYRSSIRAILPGRFIPPPVPVKQTRHGLVAPEPDETLIDSHYGSLFSRIALSAILPQCAKTFKIFPFDLYCPSLIGKLQPRICPVCGMYFPSQKAKSSHTKLHTGAKFVEVSKGSMRRIWILLPQVFKKILQSL</sequence>
<feature type="coiled-coil region" evidence="2">
    <location>
        <begin position="158"/>
        <end position="185"/>
    </location>
</feature>
<keyword evidence="1" id="KW-0862">Zinc</keyword>
<keyword evidence="1" id="KW-0479">Metal-binding</keyword>
<organism evidence="5 6">
    <name type="scientific">Bugula neritina</name>
    <name type="common">Brown bryozoan</name>
    <name type="synonym">Sertularia neritina</name>
    <dbReference type="NCBI Taxonomy" id="10212"/>
    <lineage>
        <taxon>Eukaryota</taxon>
        <taxon>Metazoa</taxon>
        <taxon>Spiralia</taxon>
        <taxon>Lophotrochozoa</taxon>
        <taxon>Bryozoa</taxon>
        <taxon>Gymnolaemata</taxon>
        <taxon>Cheilostomatida</taxon>
        <taxon>Flustrina</taxon>
        <taxon>Buguloidea</taxon>
        <taxon>Bugulidae</taxon>
        <taxon>Bugula</taxon>
    </lineage>
</organism>